<reference evidence="2 3" key="1">
    <citation type="submission" date="2021-01" db="EMBL/GenBank/DDBJ databases">
        <title>Whole genome shotgun sequence of Microbispora siamensis NBRC 104113.</title>
        <authorList>
            <person name="Komaki H."/>
            <person name="Tamura T."/>
        </authorList>
    </citation>
    <scope>NUCLEOTIDE SEQUENCE [LARGE SCALE GENOMIC DNA]</scope>
    <source>
        <strain evidence="2 3">NBRC 104113</strain>
    </source>
</reference>
<evidence type="ECO:0000313" key="2">
    <source>
        <dbReference type="EMBL" id="GIH65229.1"/>
    </source>
</evidence>
<keyword evidence="1" id="KW-1133">Transmembrane helix</keyword>
<protein>
    <submittedName>
        <fullName evidence="2">Uncharacterized protein</fullName>
    </submittedName>
</protein>
<dbReference type="RefSeq" id="WP_204051317.1">
    <property type="nucleotide sequence ID" value="NZ_BOOF01000037.1"/>
</dbReference>
<evidence type="ECO:0000256" key="1">
    <source>
        <dbReference type="SAM" id="Phobius"/>
    </source>
</evidence>
<accession>A0ABQ4GUW6</accession>
<sequence length="62" mass="6348">MVSTVAESRSLGRAKAGLVAMAVVAAGTAIFDVAARPRGGTEALLSVAYYVFTALRSCRAES</sequence>
<comment type="caution">
    <text evidence="2">The sequence shown here is derived from an EMBL/GenBank/DDBJ whole genome shotgun (WGS) entry which is preliminary data.</text>
</comment>
<name>A0ABQ4GUW6_9ACTN</name>
<keyword evidence="1" id="KW-0472">Membrane</keyword>
<dbReference type="Proteomes" id="UP000660454">
    <property type="component" value="Unassembled WGS sequence"/>
</dbReference>
<dbReference type="EMBL" id="BOOF01000037">
    <property type="protein sequence ID" value="GIH65229.1"/>
    <property type="molecule type" value="Genomic_DNA"/>
</dbReference>
<evidence type="ECO:0000313" key="3">
    <source>
        <dbReference type="Proteomes" id="UP000660454"/>
    </source>
</evidence>
<keyword evidence="1" id="KW-0812">Transmembrane</keyword>
<gene>
    <name evidence="2" type="ORF">Msi02_60460</name>
</gene>
<proteinExistence type="predicted"/>
<keyword evidence="3" id="KW-1185">Reference proteome</keyword>
<organism evidence="2 3">
    <name type="scientific">Microbispora siamensis</name>
    <dbReference type="NCBI Taxonomy" id="564413"/>
    <lineage>
        <taxon>Bacteria</taxon>
        <taxon>Bacillati</taxon>
        <taxon>Actinomycetota</taxon>
        <taxon>Actinomycetes</taxon>
        <taxon>Streptosporangiales</taxon>
        <taxon>Streptosporangiaceae</taxon>
        <taxon>Microbispora</taxon>
    </lineage>
</organism>
<feature type="transmembrane region" description="Helical" evidence="1">
    <location>
        <begin position="16"/>
        <end position="35"/>
    </location>
</feature>